<dbReference type="EMBL" id="VDEP01000449">
    <property type="protein sequence ID" value="KAA1078607.1"/>
    <property type="molecule type" value="Genomic_DNA"/>
</dbReference>
<dbReference type="AlphaFoldDB" id="A0A5B0MNK4"/>
<comment type="caution">
    <text evidence="8">The sequence shown here is derived from an EMBL/GenBank/DDBJ whole genome shotgun (WGS) entry which is preliminary data.</text>
</comment>
<keyword evidence="10" id="KW-1185">Reference proteome</keyword>
<keyword evidence="4 7" id="KW-1133">Transmembrane helix</keyword>
<reference evidence="10 11" key="1">
    <citation type="submission" date="2019-05" db="EMBL/GenBank/DDBJ databases">
        <title>Emergence of the Ug99 lineage of the wheat stem rust pathogen through somatic hybridization.</title>
        <authorList>
            <person name="Li F."/>
            <person name="Upadhyaya N.M."/>
            <person name="Sperschneider J."/>
            <person name="Matny O."/>
            <person name="Nguyen-Phuc H."/>
            <person name="Mago R."/>
            <person name="Raley C."/>
            <person name="Miller M.E."/>
            <person name="Silverstein K.A.T."/>
            <person name="Henningsen E."/>
            <person name="Hirsch C.D."/>
            <person name="Visser B."/>
            <person name="Pretorius Z.A."/>
            <person name="Steffenson B.J."/>
            <person name="Schwessinger B."/>
            <person name="Dodds P.N."/>
            <person name="Figueroa M."/>
        </authorList>
    </citation>
    <scope>NUCLEOTIDE SEQUENCE [LARGE SCALE GENOMIC DNA]</scope>
    <source>
        <strain evidence="9">21-0</strain>
        <strain evidence="8 11">Ug99</strain>
    </source>
</reference>
<feature type="compositionally biased region" description="Polar residues" evidence="6">
    <location>
        <begin position="318"/>
        <end position="333"/>
    </location>
</feature>
<keyword evidence="3 7" id="KW-0812">Transmembrane</keyword>
<evidence type="ECO:0000313" key="11">
    <source>
        <dbReference type="Proteomes" id="UP000325313"/>
    </source>
</evidence>
<dbReference type="OrthoDB" id="5581259at2759"/>
<dbReference type="EMBL" id="VSWC01000118">
    <property type="protein sequence ID" value="KAA1084213.1"/>
    <property type="molecule type" value="Genomic_DNA"/>
</dbReference>
<accession>A0A5B0MNK4</accession>
<proteinExistence type="inferred from homology"/>
<keyword evidence="5 7" id="KW-0472">Membrane</keyword>
<evidence type="ECO:0000256" key="4">
    <source>
        <dbReference type="ARBA" id="ARBA00022989"/>
    </source>
</evidence>
<comment type="subcellular location">
    <subcellularLocation>
        <location evidence="1">Membrane</location>
        <topology evidence="1">Multi-pass membrane protein</topology>
    </subcellularLocation>
</comment>
<feature type="transmembrane region" description="Helical" evidence="7">
    <location>
        <begin position="72"/>
        <end position="95"/>
    </location>
</feature>
<evidence type="ECO:0000313" key="9">
    <source>
        <dbReference type="EMBL" id="KAA1084213.1"/>
    </source>
</evidence>
<dbReference type="Pfam" id="PF03661">
    <property type="entry name" value="TMEM33_Pom33"/>
    <property type="match status" value="1"/>
</dbReference>
<feature type="region of interest" description="Disordered" evidence="6">
    <location>
        <begin position="309"/>
        <end position="333"/>
    </location>
</feature>
<evidence type="ECO:0008006" key="12">
    <source>
        <dbReference type="Google" id="ProtNLM"/>
    </source>
</evidence>
<feature type="transmembrane region" description="Helical" evidence="7">
    <location>
        <begin position="141"/>
        <end position="165"/>
    </location>
</feature>
<evidence type="ECO:0000256" key="1">
    <source>
        <dbReference type="ARBA" id="ARBA00004141"/>
    </source>
</evidence>
<evidence type="ECO:0000256" key="5">
    <source>
        <dbReference type="ARBA" id="ARBA00023136"/>
    </source>
</evidence>
<dbReference type="GO" id="GO:0016020">
    <property type="term" value="C:membrane"/>
    <property type="evidence" value="ECO:0007669"/>
    <property type="project" value="UniProtKB-SubCell"/>
</dbReference>
<dbReference type="GO" id="GO:0071786">
    <property type="term" value="P:endoplasmic reticulum tubular network organization"/>
    <property type="evidence" value="ECO:0007669"/>
    <property type="project" value="TreeGrafter"/>
</dbReference>
<protein>
    <recommendedName>
        <fullName evidence="12">Endoplasmic reticulum protein</fullName>
    </recommendedName>
</protein>
<name>A0A5B0MNK4_PUCGR</name>
<dbReference type="PANTHER" id="PTHR12703">
    <property type="entry name" value="TRANSMEMBRANE PROTEIN 33"/>
    <property type="match status" value="1"/>
</dbReference>
<dbReference type="InterPro" id="IPR051645">
    <property type="entry name" value="PER33/POM33_regulator"/>
</dbReference>
<evidence type="ECO:0000256" key="6">
    <source>
        <dbReference type="SAM" id="MobiDB-lite"/>
    </source>
</evidence>
<feature type="transmembrane region" description="Helical" evidence="7">
    <location>
        <begin position="102"/>
        <end position="121"/>
    </location>
</feature>
<sequence>MIAPRLPPNPCRRFSTQLKLIHHPKTPTNQADSENYHRQSHIQLTNEMPSATGASTSSTSGSAYRPMSYTHLAWSIGHIVVLLSTIWNTLGILFLQSRPKAYSLAYGGAILSWSIVVYKSLGTPSLSKAYLQRAAMDENVQYLVVALYWFFSKPIFVTLLPFAIFSTFHSLSFIRTSFLPKVPSKKDAAGAEQSQQIGVVLSRGIQSWVKQNYESAMYCVAFIEVLVIQGRVTLGALTFQNSFLHPLFFAHFLRLRYYLSPQTRSAVSAVNRHIDHYLDHPSCPAMVKKGTSFARSLITQYADSIISTSAAHPPGRTAPQTPNSVNNRTPNSG</sequence>
<evidence type="ECO:0000256" key="3">
    <source>
        <dbReference type="ARBA" id="ARBA00022692"/>
    </source>
</evidence>
<dbReference type="InterPro" id="IPR005344">
    <property type="entry name" value="TMEM33/Pom33"/>
</dbReference>
<organism evidence="8 11">
    <name type="scientific">Puccinia graminis f. sp. tritici</name>
    <dbReference type="NCBI Taxonomy" id="56615"/>
    <lineage>
        <taxon>Eukaryota</taxon>
        <taxon>Fungi</taxon>
        <taxon>Dikarya</taxon>
        <taxon>Basidiomycota</taxon>
        <taxon>Pucciniomycotina</taxon>
        <taxon>Pucciniomycetes</taxon>
        <taxon>Pucciniales</taxon>
        <taxon>Pucciniaceae</taxon>
        <taxon>Puccinia</taxon>
    </lineage>
</organism>
<dbReference type="GO" id="GO:0005783">
    <property type="term" value="C:endoplasmic reticulum"/>
    <property type="evidence" value="ECO:0007669"/>
    <property type="project" value="TreeGrafter"/>
</dbReference>
<evidence type="ECO:0000256" key="2">
    <source>
        <dbReference type="ARBA" id="ARBA00007322"/>
    </source>
</evidence>
<evidence type="ECO:0000313" key="10">
    <source>
        <dbReference type="Proteomes" id="UP000324748"/>
    </source>
</evidence>
<dbReference type="Proteomes" id="UP000324748">
    <property type="component" value="Unassembled WGS sequence"/>
</dbReference>
<comment type="similarity">
    <text evidence="2">Belongs to the PER33/POM33 family.</text>
</comment>
<feature type="region of interest" description="Disordered" evidence="6">
    <location>
        <begin position="17"/>
        <end position="38"/>
    </location>
</feature>
<evidence type="ECO:0000256" key="7">
    <source>
        <dbReference type="SAM" id="Phobius"/>
    </source>
</evidence>
<dbReference type="PANTHER" id="PTHR12703:SF4">
    <property type="entry name" value="TRANSMEMBRANE PROTEIN 33"/>
    <property type="match status" value="1"/>
</dbReference>
<evidence type="ECO:0000313" key="8">
    <source>
        <dbReference type="EMBL" id="KAA1078607.1"/>
    </source>
</evidence>
<dbReference type="GO" id="GO:0061024">
    <property type="term" value="P:membrane organization"/>
    <property type="evidence" value="ECO:0007669"/>
    <property type="project" value="TreeGrafter"/>
</dbReference>
<gene>
    <name evidence="9" type="ORF">PGT21_021220</name>
    <name evidence="8" type="ORF">PGTUg99_013142</name>
</gene>
<dbReference type="Proteomes" id="UP000325313">
    <property type="component" value="Unassembled WGS sequence"/>
</dbReference>